<dbReference type="InterPro" id="IPR036873">
    <property type="entry name" value="Rhodanese-like_dom_sf"/>
</dbReference>
<dbReference type="Pfam" id="PF00581">
    <property type="entry name" value="Rhodanese"/>
    <property type="match status" value="1"/>
</dbReference>
<dbReference type="SUPFAM" id="SSF52821">
    <property type="entry name" value="Rhodanese/Cell cycle control phosphatase"/>
    <property type="match status" value="1"/>
</dbReference>
<keyword evidence="4" id="KW-1185">Reference proteome</keyword>
<dbReference type="OrthoDB" id="6399656at2"/>
<dbReference type="EMBL" id="FNEM01000019">
    <property type="protein sequence ID" value="SDK10444.1"/>
    <property type="molecule type" value="Genomic_DNA"/>
</dbReference>
<feature type="domain" description="Rhodanese" evidence="2">
    <location>
        <begin position="50"/>
        <end position="139"/>
    </location>
</feature>
<dbReference type="PROSITE" id="PS50206">
    <property type="entry name" value="RHODANESE_3"/>
    <property type="match status" value="1"/>
</dbReference>
<sequence>MRGMGIVLVALLSMAPLSLMAGGADEIRPAEEFRQELNFISMQEAELLVGRKDVYFFDVNTLELWAEGFIPGAVHFFTEDWKSLLPEDKGAQLIFYCANRLCNASEIAAYAVMKMGYTNVRQMPDGIYGWRMSGRVVEKP</sequence>
<protein>
    <submittedName>
        <fullName evidence="3">Rhodanese-related sulfurtransferase</fullName>
    </submittedName>
</protein>
<feature type="signal peptide" evidence="1">
    <location>
        <begin position="1"/>
        <end position="21"/>
    </location>
</feature>
<evidence type="ECO:0000313" key="3">
    <source>
        <dbReference type="EMBL" id="SDK10444.1"/>
    </source>
</evidence>
<reference evidence="4" key="1">
    <citation type="submission" date="2016-10" db="EMBL/GenBank/DDBJ databases">
        <authorList>
            <person name="Varghese N."/>
            <person name="Submissions S."/>
        </authorList>
    </citation>
    <scope>NUCLEOTIDE SEQUENCE [LARGE SCALE GENOMIC DNA]</scope>
    <source>
        <strain evidence="4">DSM 23317</strain>
    </source>
</reference>
<gene>
    <name evidence="3" type="ORF">SAMN04488540_1197</name>
</gene>
<keyword evidence="3" id="KW-0808">Transferase</keyword>
<name>A0A1G8Z710_9GAMM</name>
<dbReference type="AlphaFoldDB" id="A0A1G8Z710"/>
<dbReference type="InterPro" id="IPR001763">
    <property type="entry name" value="Rhodanese-like_dom"/>
</dbReference>
<accession>A0A1G8Z710</accession>
<dbReference type="Gene3D" id="3.40.250.10">
    <property type="entry name" value="Rhodanese-like domain"/>
    <property type="match status" value="1"/>
</dbReference>
<dbReference type="GO" id="GO:0016740">
    <property type="term" value="F:transferase activity"/>
    <property type="evidence" value="ECO:0007669"/>
    <property type="project" value="UniProtKB-KW"/>
</dbReference>
<keyword evidence="1" id="KW-0732">Signal</keyword>
<dbReference type="CDD" id="cd00158">
    <property type="entry name" value="RHOD"/>
    <property type="match status" value="1"/>
</dbReference>
<dbReference type="SMART" id="SM00450">
    <property type="entry name" value="RHOD"/>
    <property type="match status" value="1"/>
</dbReference>
<evidence type="ECO:0000313" key="4">
    <source>
        <dbReference type="Proteomes" id="UP000199527"/>
    </source>
</evidence>
<dbReference type="Proteomes" id="UP000199527">
    <property type="component" value="Unassembled WGS sequence"/>
</dbReference>
<evidence type="ECO:0000259" key="2">
    <source>
        <dbReference type="PROSITE" id="PS50206"/>
    </source>
</evidence>
<feature type="chain" id="PRO_5011609411" evidence="1">
    <location>
        <begin position="22"/>
        <end position="140"/>
    </location>
</feature>
<evidence type="ECO:0000256" key="1">
    <source>
        <dbReference type="SAM" id="SignalP"/>
    </source>
</evidence>
<organism evidence="3 4">
    <name type="scientific">Ferrimonas sediminum</name>
    <dbReference type="NCBI Taxonomy" id="718193"/>
    <lineage>
        <taxon>Bacteria</taxon>
        <taxon>Pseudomonadati</taxon>
        <taxon>Pseudomonadota</taxon>
        <taxon>Gammaproteobacteria</taxon>
        <taxon>Alteromonadales</taxon>
        <taxon>Ferrimonadaceae</taxon>
        <taxon>Ferrimonas</taxon>
    </lineage>
</organism>
<proteinExistence type="predicted"/>